<protein>
    <submittedName>
        <fullName evidence="2">Uncharacterized protein</fullName>
    </submittedName>
</protein>
<evidence type="ECO:0000256" key="1">
    <source>
        <dbReference type="SAM" id="Phobius"/>
    </source>
</evidence>
<dbReference type="AlphaFoldDB" id="F8FBT1"/>
<accession>F8FBT1</accession>
<feature type="transmembrane region" description="Helical" evidence="1">
    <location>
        <begin position="131"/>
        <end position="150"/>
    </location>
</feature>
<reference evidence="3" key="1">
    <citation type="submission" date="2011-06" db="EMBL/GenBank/DDBJ databases">
        <title>Complete genome sequence of Paenibacillus mucilaginosus KNP414.</title>
        <authorList>
            <person name="Wang J."/>
            <person name="Hu S."/>
            <person name="Hu X."/>
            <person name="Zhang B."/>
            <person name="Dong D."/>
            <person name="Zhang S."/>
            <person name="Zhao K."/>
            <person name="Wu D."/>
        </authorList>
    </citation>
    <scope>NUCLEOTIDE SEQUENCE [LARGE SCALE GENOMIC DNA]</scope>
    <source>
        <strain evidence="3">KNP414</strain>
    </source>
</reference>
<feature type="transmembrane region" description="Helical" evidence="1">
    <location>
        <begin position="7"/>
        <end position="26"/>
    </location>
</feature>
<evidence type="ECO:0000313" key="3">
    <source>
        <dbReference type="Proteomes" id="UP000006620"/>
    </source>
</evidence>
<dbReference type="Proteomes" id="UP000006620">
    <property type="component" value="Chromosome"/>
</dbReference>
<organism evidence="2 3">
    <name type="scientific">Paenibacillus mucilaginosus (strain KNP414)</name>
    <dbReference type="NCBI Taxonomy" id="1036673"/>
    <lineage>
        <taxon>Bacteria</taxon>
        <taxon>Bacillati</taxon>
        <taxon>Bacillota</taxon>
        <taxon>Bacilli</taxon>
        <taxon>Bacillales</taxon>
        <taxon>Paenibacillaceae</taxon>
        <taxon>Paenibacillus</taxon>
    </lineage>
</organism>
<name>F8FBT1_PAEMK</name>
<keyword evidence="1" id="KW-1133">Transmembrane helix</keyword>
<dbReference type="KEGG" id="pms:KNP414_04602"/>
<evidence type="ECO:0000313" key="2">
    <source>
        <dbReference type="EMBL" id="AEI43132.1"/>
    </source>
</evidence>
<proteinExistence type="predicted"/>
<reference evidence="2 3" key="2">
    <citation type="journal article" date="2013" name="Genome Announc.">
        <title>Genome Sequence of Growth-Improving Paenibacillus mucilaginosus Strain KNP414.</title>
        <authorList>
            <person name="Lu J.J."/>
            <person name="Wang J.F."/>
            <person name="Hu X.F."/>
        </authorList>
    </citation>
    <scope>NUCLEOTIDE SEQUENCE [LARGE SCALE GENOMIC DNA]</scope>
    <source>
        <strain evidence="2 3">KNP414</strain>
    </source>
</reference>
<dbReference type="RefSeq" id="WP_013918285.1">
    <property type="nucleotide sequence ID" value="NC_015690.1"/>
</dbReference>
<keyword evidence="1" id="KW-0472">Membrane</keyword>
<dbReference type="EMBL" id="CP002869">
    <property type="protein sequence ID" value="AEI43132.1"/>
    <property type="molecule type" value="Genomic_DNA"/>
</dbReference>
<gene>
    <name evidence="2" type="ordered locus">KNP414_04602</name>
</gene>
<dbReference type="HOGENOM" id="CLU_1073017_0_0_9"/>
<dbReference type="PATRIC" id="fig|1036673.3.peg.4232"/>
<keyword evidence="1" id="KW-0812">Transmembrane</keyword>
<sequence>MIVRKWASAYFTSMFFILVLSLPYAVGTNSPYALRDYFGWASIVGVYVVPSTFLYGSLVSLAIDAFTARFKFQGPAEYLISGFLHTGFGFLFGALLSSSLFSIYGASAALLYFMIDRGIKLLGPRLRRKVIVSLLAAPLFLMALIGWSIFLTSPPEKDFTAEEAVRFATSSTGTITDLFPKEAGTVKVKAGEYEVERETAVWPSAEKGTYEVHFIERWRGMEAGECRDIYEVTRSSMTAKGSEGTEPPYPR</sequence>
<feature type="transmembrane region" description="Helical" evidence="1">
    <location>
        <begin position="38"/>
        <end position="66"/>
    </location>
</feature>